<organism evidence="2 3">
    <name type="scientific">Epicoccum nigrum</name>
    <name type="common">Soil fungus</name>
    <name type="synonym">Epicoccum purpurascens</name>
    <dbReference type="NCBI Taxonomy" id="105696"/>
    <lineage>
        <taxon>Eukaryota</taxon>
        <taxon>Fungi</taxon>
        <taxon>Dikarya</taxon>
        <taxon>Ascomycota</taxon>
        <taxon>Pezizomycotina</taxon>
        <taxon>Dothideomycetes</taxon>
        <taxon>Pleosporomycetidae</taxon>
        <taxon>Pleosporales</taxon>
        <taxon>Pleosporineae</taxon>
        <taxon>Didymellaceae</taxon>
        <taxon>Epicoccum</taxon>
    </lineage>
</organism>
<protein>
    <submittedName>
        <fullName evidence="2">Uncharacterized protein</fullName>
    </submittedName>
</protein>
<feature type="region of interest" description="Disordered" evidence="1">
    <location>
        <begin position="43"/>
        <end position="96"/>
    </location>
</feature>
<sequence>MAAPLNQAAATHSSRLLTVPGEIRNRIFKLAIDDVLWRPMFTANTTASGTTTENELSRSDTDGNLSDNATSAPRRISDDDPVLLVQRIGRQIPGRD</sequence>
<dbReference type="AlphaFoldDB" id="A0A1Y2LWU9"/>
<name>A0A1Y2LWU9_EPING</name>
<proteinExistence type="predicted"/>
<evidence type="ECO:0000313" key="2">
    <source>
        <dbReference type="EMBL" id="OSS48366.1"/>
    </source>
</evidence>
<reference evidence="2 3" key="1">
    <citation type="journal article" date="2017" name="Genome Announc.">
        <title>Genome sequence of the saprophytic ascomycete Epicoccum nigrum ICMP 19927 strain isolated from New Zealand.</title>
        <authorList>
            <person name="Fokin M."/>
            <person name="Fleetwood D."/>
            <person name="Weir B.S."/>
            <person name="Villas-Boas S.G."/>
        </authorList>
    </citation>
    <scope>NUCLEOTIDE SEQUENCE [LARGE SCALE GENOMIC DNA]</scope>
    <source>
        <strain evidence="2 3">ICMP 19927</strain>
    </source>
</reference>
<feature type="compositionally biased region" description="Polar residues" evidence="1">
    <location>
        <begin position="62"/>
        <end position="71"/>
    </location>
</feature>
<dbReference type="Proteomes" id="UP000193240">
    <property type="component" value="Unassembled WGS sequence"/>
</dbReference>
<dbReference type="EMBL" id="KZ107846">
    <property type="protein sequence ID" value="OSS48366.1"/>
    <property type="molecule type" value="Genomic_DNA"/>
</dbReference>
<keyword evidence="3" id="KW-1185">Reference proteome</keyword>
<gene>
    <name evidence="2" type="ORF">B5807_07625</name>
</gene>
<evidence type="ECO:0000256" key="1">
    <source>
        <dbReference type="SAM" id="MobiDB-lite"/>
    </source>
</evidence>
<feature type="compositionally biased region" description="Low complexity" evidence="1">
    <location>
        <begin position="43"/>
        <end position="54"/>
    </location>
</feature>
<evidence type="ECO:0000313" key="3">
    <source>
        <dbReference type="Proteomes" id="UP000193240"/>
    </source>
</evidence>
<accession>A0A1Y2LWU9</accession>
<dbReference type="InParanoid" id="A0A1Y2LWU9"/>